<sequence length="74" mass="8710">MIGYVLKIYSGKYLIKADNDEQAKIEAQRVLDSMGEIHEVTVLYHIREIAKFSAKPFKQELKDFKELPLYYDNL</sequence>
<reference evidence="1 2" key="1">
    <citation type="journal article" date="2016" name="Nat. Commun.">
        <title>Thousands of microbial genomes shed light on interconnected biogeochemical processes in an aquifer system.</title>
        <authorList>
            <person name="Anantharaman K."/>
            <person name="Brown C.T."/>
            <person name="Hug L.A."/>
            <person name="Sharon I."/>
            <person name="Castelle C.J."/>
            <person name="Probst A.J."/>
            <person name="Thomas B.C."/>
            <person name="Singh A."/>
            <person name="Wilkins M.J."/>
            <person name="Karaoz U."/>
            <person name="Brodie E.L."/>
            <person name="Williams K.H."/>
            <person name="Hubbard S.S."/>
            <person name="Banfield J.F."/>
        </authorList>
    </citation>
    <scope>NUCLEOTIDE SEQUENCE [LARGE SCALE GENOMIC DNA]</scope>
</reference>
<name>A0A1F5B215_9BACT</name>
<comment type="caution">
    <text evidence="1">The sequence shown here is derived from an EMBL/GenBank/DDBJ whole genome shotgun (WGS) entry which is preliminary data.</text>
</comment>
<evidence type="ECO:0000313" key="1">
    <source>
        <dbReference type="EMBL" id="OGD24662.1"/>
    </source>
</evidence>
<gene>
    <name evidence="1" type="ORF">A2819_02900</name>
</gene>
<evidence type="ECO:0000313" key="2">
    <source>
        <dbReference type="Proteomes" id="UP000176431"/>
    </source>
</evidence>
<dbReference type="AlphaFoldDB" id="A0A1F5B215"/>
<dbReference type="EMBL" id="MEYK01000036">
    <property type="protein sequence ID" value="OGD24662.1"/>
    <property type="molecule type" value="Genomic_DNA"/>
</dbReference>
<accession>A0A1F5B215</accession>
<proteinExistence type="predicted"/>
<organism evidence="1 2">
    <name type="scientific">Candidatus Azambacteria bacterium RIFCSPHIGHO2_01_FULL_40_24</name>
    <dbReference type="NCBI Taxonomy" id="1797301"/>
    <lineage>
        <taxon>Bacteria</taxon>
        <taxon>Candidatus Azamiibacteriota</taxon>
    </lineage>
</organism>
<dbReference type="Proteomes" id="UP000176431">
    <property type="component" value="Unassembled WGS sequence"/>
</dbReference>
<protein>
    <submittedName>
        <fullName evidence="1">Uncharacterized protein</fullName>
    </submittedName>
</protein>